<dbReference type="InterPro" id="IPR002421">
    <property type="entry name" value="5-3_exonuclease"/>
</dbReference>
<dbReference type="Pfam" id="PF01367">
    <property type="entry name" value="5_3_exonuc"/>
    <property type="match status" value="1"/>
</dbReference>
<dbReference type="InterPro" id="IPR020046">
    <property type="entry name" value="5-3_exonucl_a-hlix_arch_N"/>
</dbReference>
<accession>A0A0G0GY27</accession>
<dbReference type="InterPro" id="IPR029060">
    <property type="entry name" value="PIN-like_dom_sf"/>
</dbReference>
<organism evidence="5 6">
    <name type="scientific">Candidatus Nomurabacteria bacterium GW2011_GWB1_37_5</name>
    <dbReference type="NCBI Taxonomy" id="1618742"/>
    <lineage>
        <taxon>Bacteria</taxon>
        <taxon>Candidatus Nomuraibacteriota</taxon>
    </lineage>
</organism>
<dbReference type="PANTHER" id="PTHR42646:SF2">
    <property type="entry name" value="5'-3' EXONUCLEASE FAMILY PROTEIN"/>
    <property type="match status" value="1"/>
</dbReference>
<dbReference type="InterPro" id="IPR038969">
    <property type="entry name" value="FEN"/>
</dbReference>
<comment type="caution">
    <text evidence="5">The sequence shown here is derived from an EMBL/GenBank/DDBJ whole genome shotgun (WGS) entry which is preliminary data.</text>
</comment>
<evidence type="ECO:0000313" key="5">
    <source>
        <dbReference type="EMBL" id="KKQ35898.1"/>
    </source>
</evidence>
<evidence type="ECO:0000256" key="3">
    <source>
        <dbReference type="ARBA" id="ARBA00023125"/>
    </source>
</evidence>
<dbReference type="GO" id="GO:0017108">
    <property type="term" value="F:5'-flap endonuclease activity"/>
    <property type="evidence" value="ECO:0007669"/>
    <property type="project" value="InterPro"/>
</dbReference>
<evidence type="ECO:0000313" key="6">
    <source>
        <dbReference type="Proteomes" id="UP000033876"/>
    </source>
</evidence>
<dbReference type="Gene3D" id="1.10.150.20">
    <property type="entry name" value="5' to 3' exonuclease, C-terminal subdomain"/>
    <property type="match status" value="1"/>
</dbReference>
<dbReference type="InterPro" id="IPR020045">
    <property type="entry name" value="DNA_polI_H3TH"/>
</dbReference>
<keyword evidence="2" id="KW-0378">Hydrolase</keyword>
<evidence type="ECO:0000259" key="4">
    <source>
        <dbReference type="SMART" id="SM00475"/>
    </source>
</evidence>
<dbReference type="SMART" id="SM00475">
    <property type="entry name" value="53EXOc"/>
    <property type="match status" value="1"/>
</dbReference>
<proteinExistence type="predicted"/>
<name>A0A0G0GY27_9BACT</name>
<dbReference type="CDD" id="cd09898">
    <property type="entry name" value="H3TH_53EXO"/>
    <property type="match status" value="1"/>
</dbReference>
<reference evidence="5 6" key="1">
    <citation type="journal article" date="2015" name="Nature">
        <title>rRNA introns, odd ribosomes, and small enigmatic genomes across a large radiation of phyla.</title>
        <authorList>
            <person name="Brown C.T."/>
            <person name="Hug L.A."/>
            <person name="Thomas B.C."/>
            <person name="Sharon I."/>
            <person name="Castelle C.J."/>
            <person name="Singh A."/>
            <person name="Wilkins M.J."/>
            <person name="Williams K.H."/>
            <person name="Banfield J.F."/>
        </authorList>
    </citation>
    <scope>NUCLEOTIDE SEQUENCE [LARGE SCALE GENOMIC DNA]</scope>
</reference>
<keyword evidence="1" id="KW-0540">Nuclease</keyword>
<keyword evidence="3" id="KW-0238">DNA-binding</keyword>
<dbReference type="PATRIC" id="fig|1618742.3.peg.94"/>
<dbReference type="SUPFAM" id="SSF47807">
    <property type="entry name" value="5' to 3' exonuclease, C-terminal subdomain"/>
    <property type="match status" value="1"/>
</dbReference>
<gene>
    <name evidence="5" type="ORF">US50_C0003G0018</name>
</gene>
<dbReference type="Pfam" id="PF02739">
    <property type="entry name" value="5_3_exonuc_N"/>
    <property type="match status" value="1"/>
</dbReference>
<dbReference type="InterPro" id="IPR008918">
    <property type="entry name" value="HhH2"/>
</dbReference>
<feature type="domain" description="5'-3' exonuclease" evidence="4">
    <location>
        <begin position="7"/>
        <end position="247"/>
    </location>
</feature>
<dbReference type="SMART" id="SM00279">
    <property type="entry name" value="HhH2"/>
    <property type="match status" value="1"/>
</dbReference>
<dbReference type="PANTHER" id="PTHR42646">
    <property type="entry name" value="FLAP ENDONUCLEASE XNI"/>
    <property type="match status" value="1"/>
</dbReference>
<dbReference type="Proteomes" id="UP000033876">
    <property type="component" value="Unassembled WGS sequence"/>
</dbReference>
<dbReference type="InterPro" id="IPR036279">
    <property type="entry name" value="5-3_exonuclease_C_sf"/>
</dbReference>
<dbReference type="AlphaFoldDB" id="A0A0G0GY27"/>
<dbReference type="GO" id="GO:0033567">
    <property type="term" value="P:DNA replication, Okazaki fragment processing"/>
    <property type="evidence" value="ECO:0007669"/>
    <property type="project" value="InterPro"/>
</dbReference>
<sequence length="254" mass="28801">MSKSDKKRIVLLDAHAIIHRAYHALPEFSSSKGEPIGALYGVSAMLIKIISDLKPDYIIACYDLPQKTFRHEAYEGYKAGRAKALPELVSQIQRSRDIFESFSIPIYEHVGFEADDILGTIVKILDKDKDIEIIIASGDMDTMQLISGEKVKVFTLKKGINDTILYNEKAVLDRFGFPPNLLPDYKGLRGDPSDNIIGVPGIGEKTATDLIKNFGSIEEIYKKKRRLFFLKHWHLSDMMHRSLFLFQKKNGLIL</sequence>
<dbReference type="GO" id="GO:0003677">
    <property type="term" value="F:DNA binding"/>
    <property type="evidence" value="ECO:0007669"/>
    <property type="project" value="UniProtKB-KW"/>
</dbReference>
<dbReference type="Gene3D" id="3.40.50.1010">
    <property type="entry name" value="5'-nuclease"/>
    <property type="match status" value="1"/>
</dbReference>
<evidence type="ECO:0000256" key="2">
    <source>
        <dbReference type="ARBA" id="ARBA00022801"/>
    </source>
</evidence>
<evidence type="ECO:0000256" key="1">
    <source>
        <dbReference type="ARBA" id="ARBA00022722"/>
    </source>
</evidence>
<dbReference type="CDD" id="cd09859">
    <property type="entry name" value="PIN_53EXO"/>
    <property type="match status" value="1"/>
</dbReference>
<dbReference type="SUPFAM" id="SSF88723">
    <property type="entry name" value="PIN domain-like"/>
    <property type="match status" value="1"/>
</dbReference>
<dbReference type="EMBL" id="LBTF01000003">
    <property type="protein sequence ID" value="KKQ35898.1"/>
    <property type="molecule type" value="Genomic_DNA"/>
</dbReference>
<dbReference type="GO" id="GO:0008409">
    <property type="term" value="F:5'-3' exonuclease activity"/>
    <property type="evidence" value="ECO:0007669"/>
    <property type="project" value="InterPro"/>
</dbReference>
<protein>
    <submittedName>
        <fullName evidence="5">Polymerase protein</fullName>
    </submittedName>
</protein>